<dbReference type="Proteomes" id="UP000696573">
    <property type="component" value="Unassembled WGS sequence"/>
</dbReference>
<comment type="caution">
    <text evidence="2">The sequence shown here is derived from an EMBL/GenBank/DDBJ whole genome shotgun (WGS) entry which is preliminary data.</text>
</comment>
<dbReference type="OrthoDB" id="3689965at2759"/>
<gene>
    <name evidence="2" type="ORF">CRHIZ90672A_00009344</name>
</gene>
<dbReference type="AlphaFoldDB" id="A0A9N9VZX3"/>
<evidence type="ECO:0000256" key="1">
    <source>
        <dbReference type="SAM" id="SignalP"/>
    </source>
</evidence>
<keyword evidence="3" id="KW-1185">Reference proteome</keyword>
<feature type="signal peptide" evidence="1">
    <location>
        <begin position="1"/>
        <end position="22"/>
    </location>
</feature>
<keyword evidence="1" id="KW-0732">Signal</keyword>
<reference evidence="2" key="1">
    <citation type="submission" date="2021-10" db="EMBL/GenBank/DDBJ databases">
        <authorList>
            <person name="Piombo E."/>
        </authorList>
    </citation>
    <scope>NUCLEOTIDE SEQUENCE</scope>
</reference>
<protein>
    <submittedName>
        <fullName evidence="2">Uncharacterized protein</fullName>
    </submittedName>
</protein>
<dbReference type="EMBL" id="CABFNQ020000750">
    <property type="protein sequence ID" value="CAH0034593.1"/>
    <property type="molecule type" value="Genomic_DNA"/>
</dbReference>
<organism evidence="2 3">
    <name type="scientific">Clonostachys rhizophaga</name>
    <dbReference type="NCBI Taxonomy" id="160324"/>
    <lineage>
        <taxon>Eukaryota</taxon>
        <taxon>Fungi</taxon>
        <taxon>Dikarya</taxon>
        <taxon>Ascomycota</taxon>
        <taxon>Pezizomycotina</taxon>
        <taxon>Sordariomycetes</taxon>
        <taxon>Hypocreomycetidae</taxon>
        <taxon>Hypocreales</taxon>
        <taxon>Bionectriaceae</taxon>
        <taxon>Clonostachys</taxon>
    </lineage>
</organism>
<name>A0A9N9VZX3_9HYPO</name>
<accession>A0A9N9VZX3</accession>
<sequence length="174" mass="19364">MYANILTKTAAFALVAARVTSAECFAWDQPALHCYNGPWDTPQDVSVEDVTYIGNYLRAHGLHENKFWSMPAEDKADCQEWEVYTYKSARLLAKHINPKANSSVLYEDIANTIDGGASRDEVGPAIIQCLADGGFAGVIFNPLNHLYNTDEYKKEHKTPEGILLKIVTTVPEEL</sequence>
<proteinExistence type="predicted"/>
<evidence type="ECO:0000313" key="3">
    <source>
        <dbReference type="Proteomes" id="UP000696573"/>
    </source>
</evidence>
<feature type="chain" id="PRO_5040438798" evidence="1">
    <location>
        <begin position="23"/>
        <end position="174"/>
    </location>
</feature>
<evidence type="ECO:0000313" key="2">
    <source>
        <dbReference type="EMBL" id="CAH0034593.1"/>
    </source>
</evidence>